<dbReference type="Proteomes" id="UP000035037">
    <property type="component" value="Unassembled WGS sequence"/>
</dbReference>
<dbReference type="EMBL" id="JYFQ01000080">
    <property type="protein sequence ID" value="KKZ13625.1"/>
    <property type="molecule type" value="Genomic_DNA"/>
</dbReference>
<dbReference type="Pfam" id="PF04255">
    <property type="entry name" value="DUF433"/>
    <property type="match status" value="1"/>
</dbReference>
<dbReference type="PANTHER" id="PTHR34849">
    <property type="entry name" value="SSL5025 PROTEIN"/>
    <property type="match status" value="1"/>
</dbReference>
<dbReference type="InterPro" id="IPR036388">
    <property type="entry name" value="WH-like_DNA-bd_sf"/>
</dbReference>
<dbReference type="InterPro" id="IPR007367">
    <property type="entry name" value="DUF433"/>
</dbReference>
<dbReference type="InterPro" id="IPR009057">
    <property type="entry name" value="Homeodomain-like_sf"/>
</dbReference>
<accession>A0A0G8AWF8</accession>
<comment type="caution">
    <text evidence="1">The sequence shown here is derived from an EMBL/GenBank/DDBJ whole genome shotgun (WGS) entry which is preliminary data.</text>
</comment>
<dbReference type="PATRIC" id="fig|1608419.3.peg.2313"/>
<protein>
    <recommendedName>
        <fullName evidence="3">Antitoxin</fullName>
    </recommendedName>
</protein>
<name>A0A0G8AWF8_9SYNE</name>
<dbReference type="AlphaFoldDB" id="A0A0G8AWF8"/>
<evidence type="ECO:0008006" key="3">
    <source>
        <dbReference type="Google" id="ProtNLM"/>
    </source>
</evidence>
<dbReference type="SUPFAM" id="SSF46689">
    <property type="entry name" value="Homeodomain-like"/>
    <property type="match status" value="1"/>
</dbReference>
<gene>
    <name evidence="1" type="ORF">TQ37_03955</name>
</gene>
<evidence type="ECO:0000313" key="1">
    <source>
        <dbReference type="EMBL" id="KKZ13625.1"/>
    </source>
</evidence>
<reference evidence="1 2" key="1">
    <citation type="submission" date="2015-02" db="EMBL/GenBank/DDBJ databases">
        <authorList>
            <person name="Slaby B."/>
            <person name="Hentschel U."/>
        </authorList>
    </citation>
    <scope>NUCLEOTIDE SEQUENCE [LARGE SCALE GENOMIC DNA]</scope>
    <source>
        <strain evidence="1">15L</strain>
    </source>
</reference>
<proteinExistence type="predicted"/>
<sequence length="82" mass="9300">MSNNQELLKRIPSRSDVFGGKPIIRDMRIAVEHVLGMLAAGETAETILREYPFLEPEDIQACQVFAHRSVAGEQVHERIQVR</sequence>
<organism evidence="1 2">
    <name type="scientific">Candidatus Synechococcus spongiarum 15L</name>
    <dbReference type="NCBI Taxonomy" id="1608419"/>
    <lineage>
        <taxon>Bacteria</taxon>
        <taxon>Bacillati</taxon>
        <taxon>Cyanobacteriota</taxon>
        <taxon>Cyanophyceae</taxon>
        <taxon>Synechococcales</taxon>
        <taxon>Synechococcaceae</taxon>
        <taxon>Synechococcus</taxon>
    </lineage>
</organism>
<dbReference type="Gene3D" id="1.10.10.10">
    <property type="entry name" value="Winged helix-like DNA-binding domain superfamily/Winged helix DNA-binding domain"/>
    <property type="match status" value="1"/>
</dbReference>
<evidence type="ECO:0000313" key="2">
    <source>
        <dbReference type="Proteomes" id="UP000035037"/>
    </source>
</evidence>
<reference evidence="1 2" key="2">
    <citation type="submission" date="2015-05" db="EMBL/GenBank/DDBJ databases">
        <title>Lifestyle Evolution in Cyanobacterial Symbionts of Sponges.</title>
        <authorList>
            <person name="Burgsdorf I."/>
            <person name="Slaby B.M."/>
            <person name="Handley K.M."/>
            <person name="Haber M."/>
            <person name="Blom J."/>
            <person name="Marshall C.W."/>
            <person name="Gilbert J.A."/>
            <person name="Hentschel U."/>
            <person name="Steindler L."/>
        </authorList>
    </citation>
    <scope>NUCLEOTIDE SEQUENCE [LARGE SCALE GENOMIC DNA]</scope>
    <source>
        <strain evidence="1">15L</strain>
    </source>
</reference>
<dbReference type="PANTHER" id="PTHR34849:SF3">
    <property type="entry name" value="SSR2962 PROTEIN"/>
    <property type="match status" value="1"/>
</dbReference>